<dbReference type="OMA" id="TSIANAW"/>
<sequence length="235" mass="26819">MKFSLKILNCGMHWHQEMFGHKVLTVLFSIISCSILCAAQLPYMDDGHHTSLPTAFEFKDLNISRYFGINVECSGTPSYQKIYVQNTTSFTFYMGIPNTTVLLDYRPALWIMGANVVVPDEYDGAYGDSYYDYDIHVPTEFQGYRISTETTPAWTGFDEDDVSGIVLLATKVNISSPGYVYFVVEPESNRRARIWTCVGKNEVDINEDGMASEIEESAWWNDKTYPLLGERCFNY</sequence>
<evidence type="ECO:0000313" key="2">
    <source>
        <dbReference type="Proteomes" id="UP000190831"/>
    </source>
</evidence>
<organism evidence="1 2">
    <name type="scientific">Lachancea fermentati</name>
    <name type="common">Zygosaccharomyces fermentati</name>
    <dbReference type="NCBI Taxonomy" id="4955"/>
    <lineage>
        <taxon>Eukaryota</taxon>
        <taxon>Fungi</taxon>
        <taxon>Dikarya</taxon>
        <taxon>Ascomycota</taxon>
        <taxon>Saccharomycotina</taxon>
        <taxon>Saccharomycetes</taxon>
        <taxon>Saccharomycetales</taxon>
        <taxon>Saccharomycetaceae</taxon>
        <taxon>Lachancea</taxon>
    </lineage>
</organism>
<evidence type="ECO:0000313" key="1">
    <source>
        <dbReference type="EMBL" id="SCW01462.1"/>
    </source>
</evidence>
<keyword evidence="2" id="KW-1185">Reference proteome</keyword>
<dbReference type="AlphaFoldDB" id="A0A1G4MCE3"/>
<dbReference type="EMBL" id="LT598488">
    <property type="protein sequence ID" value="SCW01462.1"/>
    <property type="molecule type" value="Genomic_DNA"/>
</dbReference>
<proteinExistence type="predicted"/>
<name>A0A1G4MCE3_LACFM</name>
<reference evidence="2" key="1">
    <citation type="submission" date="2016-03" db="EMBL/GenBank/DDBJ databases">
        <authorList>
            <person name="Devillers H."/>
        </authorList>
    </citation>
    <scope>NUCLEOTIDE SEQUENCE [LARGE SCALE GENOMIC DNA]</scope>
</reference>
<accession>A0A1G4MCE3</accession>
<protein>
    <submittedName>
        <fullName evidence="1">LAFE_0E00144g1_1</fullName>
    </submittedName>
</protein>
<gene>
    <name evidence="1" type="ORF">LAFE_0E00144G</name>
</gene>
<dbReference type="OrthoDB" id="5412353at2759"/>
<dbReference type="Proteomes" id="UP000190831">
    <property type="component" value="Chromosome E"/>
</dbReference>
<dbReference type="PROSITE" id="PS51257">
    <property type="entry name" value="PROKAR_LIPOPROTEIN"/>
    <property type="match status" value="1"/>
</dbReference>